<evidence type="ECO:0000256" key="2">
    <source>
        <dbReference type="SAM" id="MobiDB-lite"/>
    </source>
</evidence>
<evidence type="ECO:0000256" key="1">
    <source>
        <dbReference type="SAM" id="Coils"/>
    </source>
</evidence>
<dbReference type="GO" id="GO:1990414">
    <property type="term" value="P:replication-born double-strand break repair via sister chromatid exchange"/>
    <property type="evidence" value="ECO:0007669"/>
    <property type="project" value="TreeGrafter"/>
</dbReference>
<dbReference type="GO" id="GO:0090694">
    <property type="term" value="C:Scc2-Scc4 cohesin loading complex"/>
    <property type="evidence" value="ECO:0007669"/>
    <property type="project" value="TreeGrafter"/>
</dbReference>
<dbReference type="PANTHER" id="PTHR21704">
    <property type="entry name" value="NIPPED-B-LIKE PROTEIN DELANGIN SCC2-RELATED"/>
    <property type="match status" value="1"/>
</dbReference>
<feature type="compositionally biased region" description="Low complexity" evidence="2">
    <location>
        <begin position="54"/>
        <end position="66"/>
    </location>
</feature>
<sequence length="695" mass="81682">MESSINFEATSFKTVRSNRTTLSDSDESKTNTDASIDQGVTGTAPPLPPPPPHQQSQPSLPQQSQHTHSHTVNVIGSYDYTGKRLMPPGALLRIGFTGAVKFEYGDKGIELDRASMIRMNEGVRSPGVYWLGGTRVKNMFSQFIGDYKQGDIKKETQLIVLEFFLKPLHLILDSNKLFQIYDNIFQIKMGDKQIDSVYSDLINNEQYTDLIEVINKMFEKTTWIIARVDYTEPTNKRQQDLQFNFTLPPFHHDMQQGEKEDSASNTAATSSSIVSKFSKVNIEKIDEEKIQELQRDYKQLSETLDKERSIYRESLVKHEDRIKEIIHNYHNERANVMEILVKQLEDDIVYMKNKLGDTMGKLHGNVDMESFVDNMKMDIDEKDENKKYIENFNTLFNYYMEIQNKLHHQQLQELQNKNHQQLQELQNENQQQLQELQKANQQIQELQQQIQQLQNANQQLQELQNANQQQFQQQFQQLQNVNQQQCQQLQNANQQLQELQNVNQQQCQQLQNANQQLQELQNVSQKLENTNKKLKELQNKLKNQKEVEKQKTELEKQKTELEKQKTELEKQKTEFLNGMKDRQTKLENIEKKKKLLETTFEKKKKLLEDMESQLNKLEKQKKQFEKQVEELQKKLRTKKTRKAENPETEKLMKRKATEEPETLKQEPKILKLNQETSKVDPKEPKTSQTDSEDEL</sequence>
<dbReference type="GO" id="GO:0061775">
    <property type="term" value="F:cohesin loader activity"/>
    <property type="evidence" value="ECO:0007669"/>
    <property type="project" value="InterPro"/>
</dbReference>
<accession>A0AAN9V222</accession>
<feature type="compositionally biased region" description="Basic and acidic residues" evidence="2">
    <location>
        <begin position="621"/>
        <end position="633"/>
    </location>
</feature>
<reference evidence="3 4" key="1">
    <citation type="submission" date="2024-03" db="EMBL/GenBank/DDBJ databases">
        <title>The genome assembly and annotation of the cricket Gryllus longicercus Weissman &amp; Gray.</title>
        <authorList>
            <person name="Szrajer S."/>
            <person name="Gray D."/>
            <person name="Ylla G."/>
        </authorList>
    </citation>
    <scope>NUCLEOTIDE SEQUENCE [LARGE SCALE GENOMIC DNA]</scope>
    <source>
        <strain evidence="3">DAG 2021-001</strain>
        <tissue evidence="3">Whole body minus gut</tissue>
    </source>
</reference>
<dbReference type="AlphaFoldDB" id="A0AAN9V222"/>
<protein>
    <submittedName>
        <fullName evidence="3">Uncharacterized protein</fullName>
    </submittedName>
</protein>
<proteinExistence type="predicted"/>
<feature type="compositionally biased region" description="Basic and acidic residues" evidence="2">
    <location>
        <begin position="642"/>
        <end position="669"/>
    </location>
</feature>
<feature type="compositionally biased region" description="Polar residues" evidence="2">
    <location>
        <begin position="31"/>
        <end position="41"/>
    </location>
</feature>
<gene>
    <name evidence="3" type="ORF">R5R35_008938</name>
</gene>
<dbReference type="EMBL" id="JAZDUA010001142">
    <property type="protein sequence ID" value="KAK7788398.1"/>
    <property type="molecule type" value="Genomic_DNA"/>
</dbReference>
<evidence type="ECO:0000313" key="4">
    <source>
        <dbReference type="Proteomes" id="UP001378592"/>
    </source>
</evidence>
<feature type="coiled-coil region" evidence="1">
    <location>
        <begin position="283"/>
        <end position="310"/>
    </location>
</feature>
<keyword evidence="4" id="KW-1185">Reference proteome</keyword>
<feature type="region of interest" description="Disordered" evidence="2">
    <location>
        <begin position="621"/>
        <end position="695"/>
    </location>
</feature>
<name>A0AAN9V222_9ORTH</name>
<dbReference type="GO" id="GO:0034087">
    <property type="term" value="P:establishment of mitotic sister chromatid cohesion"/>
    <property type="evidence" value="ECO:0007669"/>
    <property type="project" value="TreeGrafter"/>
</dbReference>
<evidence type="ECO:0000313" key="3">
    <source>
        <dbReference type="EMBL" id="KAK7788398.1"/>
    </source>
</evidence>
<organism evidence="3 4">
    <name type="scientific">Gryllus longicercus</name>
    <dbReference type="NCBI Taxonomy" id="2509291"/>
    <lineage>
        <taxon>Eukaryota</taxon>
        <taxon>Metazoa</taxon>
        <taxon>Ecdysozoa</taxon>
        <taxon>Arthropoda</taxon>
        <taxon>Hexapoda</taxon>
        <taxon>Insecta</taxon>
        <taxon>Pterygota</taxon>
        <taxon>Neoptera</taxon>
        <taxon>Polyneoptera</taxon>
        <taxon>Orthoptera</taxon>
        <taxon>Ensifera</taxon>
        <taxon>Gryllidea</taxon>
        <taxon>Grylloidea</taxon>
        <taxon>Gryllidae</taxon>
        <taxon>Gryllinae</taxon>
        <taxon>Gryllus</taxon>
    </lineage>
</organism>
<dbReference type="GO" id="GO:0140588">
    <property type="term" value="P:chromatin looping"/>
    <property type="evidence" value="ECO:0007669"/>
    <property type="project" value="InterPro"/>
</dbReference>
<comment type="caution">
    <text evidence="3">The sequence shown here is derived from an EMBL/GenBank/DDBJ whole genome shotgun (WGS) entry which is preliminary data.</text>
</comment>
<feature type="compositionally biased region" description="Polar residues" evidence="2">
    <location>
        <begin position="1"/>
        <end position="23"/>
    </location>
</feature>
<dbReference type="InterPro" id="IPR033031">
    <property type="entry name" value="Scc2/Nipped-B"/>
</dbReference>
<dbReference type="Proteomes" id="UP001378592">
    <property type="component" value="Unassembled WGS sequence"/>
</dbReference>
<dbReference type="GO" id="GO:0003682">
    <property type="term" value="F:chromatin binding"/>
    <property type="evidence" value="ECO:0007669"/>
    <property type="project" value="TreeGrafter"/>
</dbReference>
<feature type="region of interest" description="Disordered" evidence="2">
    <location>
        <begin position="1"/>
        <end position="68"/>
    </location>
</feature>
<keyword evidence="1" id="KW-0175">Coiled coil</keyword>
<dbReference type="GO" id="GO:0010468">
    <property type="term" value="P:regulation of gene expression"/>
    <property type="evidence" value="ECO:0007669"/>
    <property type="project" value="InterPro"/>
</dbReference>
<dbReference type="PANTHER" id="PTHR21704:SF18">
    <property type="entry name" value="NIPPED-B-LIKE PROTEIN"/>
    <property type="match status" value="1"/>
</dbReference>
<dbReference type="GO" id="GO:0071169">
    <property type="term" value="P:establishment of protein localization to chromatin"/>
    <property type="evidence" value="ECO:0007669"/>
    <property type="project" value="TreeGrafter"/>
</dbReference>